<comment type="caution">
    <text evidence="2">The sequence shown here is derived from an EMBL/GenBank/DDBJ whole genome shotgun (WGS) entry which is preliminary data.</text>
</comment>
<feature type="compositionally biased region" description="Low complexity" evidence="1">
    <location>
        <begin position="122"/>
        <end position="132"/>
    </location>
</feature>
<name>A0AAW0NA78_9GOBI</name>
<dbReference type="InterPro" id="IPR026307">
    <property type="entry name" value="TMEM132"/>
</dbReference>
<sequence>MVEDYAPTPVYPSIRFKVSHVEHVFVQQDKVGPLQPAVNASYGPLSVDAPITPDLLLSGFKIQPVILTRQVRSSSPVVKILFHMSSQGDVSVAEGVRSEGMSSAGARSFCVAQLKPEPMWFSSSSRSGSSSREAGRSEGVRGLPGNQAEVYFQSRSEQTGQCSPQDSLQRLWVGRTRAPQGSGTPMRRMAVSPYSGLHQETPPTCVCGWEELWSSRPRPNH</sequence>
<proteinExistence type="predicted"/>
<reference evidence="3" key="1">
    <citation type="submission" date="2024-04" db="EMBL/GenBank/DDBJ databases">
        <title>Salinicola lusitanus LLJ914,a marine bacterium isolated from the Okinawa Trough.</title>
        <authorList>
            <person name="Li J."/>
        </authorList>
    </citation>
    <scope>NUCLEOTIDE SEQUENCE [LARGE SCALE GENOMIC DNA]</scope>
</reference>
<feature type="region of interest" description="Disordered" evidence="1">
    <location>
        <begin position="120"/>
        <end position="144"/>
    </location>
</feature>
<keyword evidence="3" id="KW-1185">Reference proteome</keyword>
<accession>A0AAW0NA78</accession>
<evidence type="ECO:0000256" key="1">
    <source>
        <dbReference type="SAM" id="MobiDB-lite"/>
    </source>
</evidence>
<evidence type="ECO:0000313" key="3">
    <source>
        <dbReference type="Proteomes" id="UP001460270"/>
    </source>
</evidence>
<protein>
    <submittedName>
        <fullName evidence="2">Uncharacterized protein</fullName>
    </submittedName>
</protein>
<organism evidence="2 3">
    <name type="scientific">Mugilogobius chulae</name>
    <name type="common">yellowstripe goby</name>
    <dbReference type="NCBI Taxonomy" id="88201"/>
    <lineage>
        <taxon>Eukaryota</taxon>
        <taxon>Metazoa</taxon>
        <taxon>Chordata</taxon>
        <taxon>Craniata</taxon>
        <taxon>Vertebrata</taxon>
        <taxon>Euteleostomi</taxon>
        <taxon>Actinopterygii</taxon>
        <taxon>Neopterygii</taxon>
        <taxon>Teleostei</taxon>
        <taxon>Neoteleostei</taxon>
        <taxon>Acanthomorphata</taxon>
        <taxon>Gobiaria</taxon>
        <taxon>Gobiiformes</taxon>
        <taxon>Gobioidei</taxon>
        <taxon>Gobiidae</taxon>
        <taxon>Gobionellinae</taxon>
        <taxon>Mugilogobius</taxon>
    </lineage>
</organism>
<dbReference type="EMBL" id="JBBPFD010000015">
    <property type="protein sequence ID" value="KAK7895928.1"/>
    <property type="molecule type" value="Genomic_DNA"/>
</dbReference>
<gene>
    <name evidence="2" type="ORF">WMY93_021253</name>
</gene>
<dbReference type="PANTHER" id="PTHR13388:SF26">
    <property type="entry name" value="SI:DKEY-1D7.3"/>
    <property type="match status" value="1"/>
</dbReference>
<dbReference type="PANTHER" id="PTHR13388">
    <property type="entry name" value="DETONATOR, ISOFORM E"/>
    <property type="match status" value="1"/>
</dbReference>
<dbReference type="AlphaFoldDB" id="A0AAW0NA78"/>
<evidence type="ECO:0000313" key="2">
    <source>
        <dbReference type="EMBL" id="KAK7895928.1"/>
    </source>
</evidence>
<dbReference type="Proteomes" id="UP001460270">
    <property type="component" value="Unassembled WGS sequence"/>
</dbReference>